<feature type="domain" description="PilZ" evidence="1">
    <location>
        <begin position="106"/>
        <end position="200"/>
    </location>
</feature>
<reference evidence="3" key="1">
    <citation type="journal article" date="2019" name="Int. J. Syst. Evol. Microbiol.">
        <title>The Global Catalogue of Microorganisms (GCM) 10K type strain sequencing project: providing services to taxonomists for standard genome sequencing and annotation.</title>
        <authorList>
            <consortium name="The Broad Institute Genomics Platform"/>
            <consortium name="The Broad Institute Genome Sequencing Center for Infectious Disease"/>
            <person name="Wu L."/>
            <person name="Ma J."/>
        </authorList>
    </citation>
    <scope>NUCLEOTIDE SEQUENCE [LARGE SCALE GENOMIC DNA]</scope>
    <source>
        <strain evidence="3">JCM 16953</strain>
    </source>
</reference>
<dbReference type="EMBL" id="BAABAH010000020">
    <property type="protein sequence ID" value="GAA3834131.1"/>
    <property type="molecule type" value="Genomic_DNA"/>
</dbReference>
<keyword evidence="3" id="KW-1185">Reference proteome</keyword>
<name>A0ABP7J4M9_9ACTN</name>
<gene>
    <name evidence="2" type="ORF">GCM10022242_39020</name>
</gene>
<dbReference type="Proteomes" id="UP001501821">
    <property type="component" value="Unassembled WGS sequence"/>
</dbReference>
<dbReference type="Gene3D" id="2.40.10.220">
    <property type="entry name" value="predicted glycosyltransferase like domains"/>
    <property type="match status" value="1"/>
</dbReference>
<comment type="caution">
    <text evidence="2">The sequence shown here is derived from an EMBL/GenBank/DDBJ whole genome shotgun (WGS) entry which is preliminary data.</text>
</comment>
<dbReference type="RefSeq" id="WP_344778670.1">
    <property type="nucleotide sequence ID" value="NZ_BAABAH010000020.1"/>
</dbReference>
<evidence type="ECO:0000259" key="1">
    <source>
        <dbReference type="Pfam" id="PF07238"/>
    </source>
</evidence>
<sequence>MSATRRAPEPLPEVLQTVTLVAQPTDTAGGVETETKVLDLEQSGLDAATVVLSRQLGTDGLTARPVAMVWTGLLGRVECPVALRTGRREYGPVWLAHAIGRAIRTQRRAFFRARMHTPVQLSWTDERDGEPVERRLDCTAVDLSEGGVLATIRGPLPSPGTTVTATIKLDGDTLDQTALVVRHAVFPGGGLGVAVAFVDPALYGDRIRRAAFEAERRALLNRR</sequence>
<evidence type="ECO:0000313" key="2">
    <source>
        <dbReference type="EMBL" id="GAA3834131.1"/>
    </source>
</evidence>
<evidence type="ECO:0000313" key="3">
    <source>
        <dbReference type="Proteomes" id="UP001501821"/>
    </source>
</evidence>
<dbReference type="Pfam" id="PF07238">
    <property type="entry name" value="PilZ"/>
    <property type="match status" value="1"/>
</dbReference>
<accession>A0ABP7J4M9</accession>
<proteinExistence type="predicted"/>
<dbReference type="InterPro" id="IPR009875">
    <property type="entry name" value="PilZ_domain"/>
</dbReference>
<organism evidence="2 3">
    <name type="scientific">Nocardioides panacisoli</name>
    <dbReference type="NCBI Taxonomy" id="627624"/>
    <lineage>
        <taxon>Bacteria</taxon>
        <taxon>Bacillati</taxon>
        <taxon>Actinomycetota</taxon>
        <taxon>Actinomycetes</taxon>
        <taxon>Propionibacteriales</taxon>
        <taxon>Nocardioidaceae</taxon>
        <taxon>Nocardioides</taxon>
    </lineage>
</organism>
<dbReference type="SUPFAM" id="SSF141371">
    <property type="entry name" value="PilZ domain-like"/>
    <property type="match status" value="1"/>
</dbReference>
<protein>
    <recommendedName>
        <fullName evidence="1">PilZ domain-containing protein</fullName>
    </recommendedName>
</protein>